<dbReference type="Pfam" id="PF00582">
    <property type="entry name" value="Usp"/>
    <property type="match status" value="1"/>
</dbReference>
<dbReference type="AlphaFoldDB" id="A0A7I9V5F2"/>
<dbReference type="EMBL" id="BJOV01000002">
    <property type="protein sequence ID" value="GEE00412.1"/>
    <property type="molecule type" value="Genomic_DNA"/>
</dbReference>
<organism evidence="3 4">
    <name type="scientific">Gordonia spumicola</name>
    <dbReference type="NCBI Taxonomy" id="589161"/>
    <lineage>
        <taxon>Bacteria</taxon>
        <taxon>Bacillati</taxon>
        <taxon>Actinomycetota</taxon>
        <taxon>Actinomycetes</taxon>
        <taxon>Mycobacteriales</taxon>
        <taxon>Gordoniaceae</taxon>
        <taxon>Gordonia</taxon>
    </lineage>
</organism>
<evidence type="ECO:0000313" key="4">
    <source>
        <dbReference type="Proteomes" id="UP000444960"/>
    </source>
</evidence>
<dbReference type="CDD" id="cd00293">
    <property type="entry name" value="USP-like"/>
    <property type="match status" value="1"/>
</dbReference>
<comment type="similarity">
    <text evidence="1">Belongs to the universal stress protein A family.</text>
</comment>
<feature type="domain" description="UspA" evidence="2">
    <location>
        <begin position="2"/>
        <end position="124"/>
    </location>
</feature>
<name>A0A7I9V5F2_9ACTN</name>
<dbReference type="SUPFAM" id="SSF52402">
    <property type="entry name" value="Adenine nucleotide alpha hydrolases-like"/>
    <property type="match status" value="1"/>
</dbReference>
<evidence type="ECO:0000313" key="3">
    <source>
        <dbReference type="EMBL" id="GEE00412.1"/>
    </source>
</evidence>
<reference evidence="4" key="1">
    <citation type="submission" date="2019-06" db="EMBL/GenBank/DDBJ databases">
        <title>Gordonia isolated from sludge of a wastewater treatment plant.</title>
        <authorList>
            <person name="Tamura T."/>
            <person name="Aoyama K."/>
            <person name="Kang Y."/>
            <person name="Saito S."/>
            <person name="Akiyama N."/>
            <person name="Yazawa K."/>
            <person name="Gonoi T."/>
            <person name="Mikami Y."/>
        </authorList>
    </citation>
    <scope>NUCLEOTIDE SEQUENCE [LARGE SCALE GENOMIC DNA]</scope>
    <source>
        <strain evidence="4">NBRC 107696</strain>
    </source>
</reference>
<dbReference type="PANTHER" id="PTHR46268:SF6">
    <property type="entry name" value="UNIVERSAL STRESS PROTEIN UP12"/>
    <property type="match status" value="1"/>
</dbReference>
<dbReference type="InterPro" id="IPR014729">
    <property type="entry name" value="Rossmann-like_a/b/a_fold"/>
</dbReference>
<evidence type="ECO:0000256" key="1">
    <source>
        <dbReference type="ARBA" id="ARBA00008791"/>
    </source>
</evidence>
<sequence length="139" mass="15083">MIVVGYSGGSYGRACLEQGIVEASARETSLLLISTVSTGRGQRMVDADEMADVQARLSRSDVKFEIRQPIGADPSEELLRAMDDDEAEMLVIGMRRRTQVGKLFMGSTSQYLLVECRKPVLVVKPDRSAAASVDAAAEE</sequence>
<evidence type="ECO:0000259" key="2">
    <source>
        <dbReference type="Pfam" id="PF00582"/>
    </source>
</evidence>
<dbReference type="PANTHER" id="PTHR46268">
    <property type="entry name" value="STRESS RESPONSE PROTEIN NHAX"/>
    <property type="match status" value="1"/>
</dbReference>
<proteinExistence type="inferred from homology"/>
<dbReference type="OrthoDB" id="5419113at2"/>
<dbReference type="InterPro" id="IPR006015">
    <property type="entry name" value="Universal_stress_UspA"/>
</dbReference>
<accession>A0A7I9V5F2</accession>
<dbReference type="PRINTS" id="PR01438">
    <property type="entry name" value="UNVRSLSTRESS"/>
</dbReference>
<dbReference type="Gene3D" id="3.40.50.620">
    <property type="entry name" value="HUPs"/>
    <property type="match status" value="1"/>
</dbReference>
<keyword evidence="4" id="KW-1185">Reference proteome</keyword>
<dbReference type="Proteomes" id="UP000444960">
    <property type="component" value="Unassembled WGS sequence"/>
</dbReference>
<dbReference type="InterPro" id="IPR006016">
    <property type="entry name" value="UspA"/>
</dbReference>
<protein>
    <submittedName>
        <fullName evidence="3">Universal stress protein</fullName>
    </submittedName>
</protein>
<gene>
    <name evidence="3" type="ORF">nbrc107696_08580</name>
</gene>
<comment type="caution">
    <text evidence="3">The sequence shown here is derived from an EMBL/GenBank/DDBJ whole genome shotgun (WGS) entry which is preliminary data.</text>
</comment>